<name>T1JJS5_STRMM</name>
<evidence type="ECO:0000256" key="8">
    <source>
        <dbReference type="ARBA" id="ARBA00023136"/>
    </source>
</evidence>
<proteinExistence type="inferred from homology"/>
<evidence type="ECO:0000256" key="11">
    <source>
        <dbReference type="SAM" id="Coils"/>
    </source>
</evidence>
<reference evidence="13" key="2">
    <citation type="submission" date="2015-02" db="UniProtKB">
        <authorList>
            <consortium name="EnsemblMetazoa"/>
        </authorList>
    </citation>
    <scope>IDENTIFICATION</scope>
</reference>
<sequence length="810" mass="93751">MENKKQKCPTILGVLLGTVVGFYISTQIKTFILCGNIKNFTCSSKSMNNDDKENKNLVFVGVITAEKFIKTRAVAAYETWGQTLPGKITFFSGATSKTNANIPLIRLPGVDDSYPPQKKSFLMLKYMHDHFLEKFEWFMRADDDVYVRGDKLELFLKSINSSELYFIGQAGLGAKRERGRLSLLDDENFCMGGPGMLLTRETLRLVVPHIKYCLNNLYSTHEDVEIGRCIRRFANISCTWSAEMRSLFYHNLFEGNGAFTGNLNQKEIHRAITLHPIKKHTFQYRIHNYMQSLQIQKLRQRVLILMRDINDANKALKDNASSLKEKMDVPRLGQRPSITKTKPQVIPWEFFKKVLFSDTNTEPKHRIEDWSRAALNNVVTRYLELRNRYPLKQSRVFDFQKIIHGYKRLVPSYGIDYILHMLLVYRRYEGRKMENTAVPVAMQRQAFLQQSFTELQTRQLPQDGNKIVNFILPLLGQYETFHQFLEIFQNVCLRDSERVNLLVVLYQTPDLQNETRKIVNHYKSIQDKYPNYELMLETAEGAFSRPSAMQLGASKFQDDDLLFFIDVDMSIDKEFLERTRLNVIRGIQVYFPIVFSQYQYSPKNYYWNHSKNTNQMNSNDPKSANQMNSNDPKSTNQMNSNDPKSTNQMNSNDPKSTNQMNSNDPKSTNQMNSNDRKNTNQMNSNDPKNTNQMSDDCGYWRKFGFGIGAIYKSDFDAVGEFNGDYIEFGQDDVDVELYEKIVKSNLTIFRAVDPGLILIYHNTNKIECESQLSEEQLTMCVNSEASSYAGLNALTDYVYDNLMTDNGTII</sequence>
<comment type="similarity">
    <text evidence="2 10">Belongs to the chondroitin N-acetylgalactosaminyltransferase family.</text>
</comment>
<feature type="coiled-coil region" evidence="11">
    <location>
        <begin position="295"/>
        <end position="326"/>
    </location>
</feature>
<dbReference type="PANTHER" id="PTHR12369">
    <property type="entry name" value="CHONDROITIN SYNTHASE"/>
    <property type="match status" value="1"/>
</dbReference>
<protein>
    <recommendedName>
        <fullName evidence="10">Hexosyltransferase</fullName>
        <ecNumber evidence="10">2.4.1.-</ecNumber>
    </recommendedName>
</protein>
<dbReference type="PhylomeDB" id="T1JJS5"/>
<dbReference type="PANTHER" id="PTHR12369:SF11">
    <property type="entry name" value="HEXOSYLTRANSFERASE"/>
    <property type="match status" value="1"/>
</dbReference>
<dbReference type="EMBL" id="JH431045">
    <property type="status" value="NOT_ANNOTATED_CDS"/>
    <property type="molecule type" value="Genomic_DNA"/>
</dbReference>
<keyword evidence="6" id="KW-1133">Transmembrane helix</keyword>
<dbReference type="InterPro" id="IPR008428">
    <property type="entry name" value="Chond_GalNAc"/>
</dbReference>
<keyword evidence="4" id="KW-0812">Transmembrane</keyword>
<feature type="region of interest" description="Disordered" evidence="12">
    <location>
        <begin position="611"/>
        <end position="693"/>
    </location>
</feature>
<dbReference type="Proteomes" id="UP000014500">
    <property type="component" value="Unassembled WGS sequence"/>
</dbReference>
<dbReference type="AlphaFoldDB" id="T1JJS5"/>
<keyword evidence="8" id="KW-0472">Membrane</keyword>
<evidence type="ECO:0000256" key="5">
    <source>
        <dbReference type="ARBA" id="ARBA00022968"/>
    </source>
</evidence>
<reference evidence="14" key="1">
    <citation type="submission" date="2011-05" db="EMBL/GenBank/DDBJ databases">
        <authorList>
            <person name="Richards S.R."/>
            <person name="Qu J."/>
            <person name="Jiang H."/>
            <person name="Jhangiani S.N."/>
            <person name="Agravi P."/>
            <person name="Goodspeed R."/>
            <person name="Gross S."/>
            <person name="Mandapat C."/>
            <person name="Jackson L."/>
            <person name="Mathew T."/>
            <person name="Pu L."/>
            <person name="Thornton R."/>
            <person name="Saada N."/>
            <person name="Wilczek-Boney K.B."/>
            <person name="Lee S."/>
            <person name="Kovar C."/>
            <person name="Wu Y."/>
            <person name="Scherer S.E."/>
            <person name="Worley K.C."/>
            <person name="Muzny D.M."/>
            <person name="Gibbs R."/>
        </authorList>
    </citation>
    <scope>NUCLEOTIDE SEQUENCE</scope>
    <source>
        <strain evidence="14">Brora</strain>
    </source>
</reference>
<keyword evidence="7 10" id="KW-0333">Golgi apparatus</keyword>
<evidence type="ECO:0000256" key="1">
    <source>
        <dbReference type="ARBA" id="ARBA00004447"/>
    </source>
</evidence>
<keyword evidence="3 10" id="KW-0808">Transferase</keyword>
<dbReference type="GO" id="GO:0032580">
    <property type="term" value="C:Golgi cisterna membrane"/>
    <property type="evidence" value="ECO:0007669"/>
    <property type="project" value="UniProtKB-SubCell"/>
</dbReference>
<accession>T1JJS5</accession>
<dbReference type="Pfam" id="PF05679">
    <property type="entry name" value="CHGN"/>
    <property type="match status" value="1"/>
</dbReference>
<evidence type="ECO:0000256" key="12">
    <source>
        <dbReference type="SAM" id="MobiDB-lite"/>
    </source>
</evidence>
<dbReference type="EnsemblMetazoa" id="SMAR014105-RA">
    <property type="protein sequence ID" value="SMAR014105-PA"/>
    <property type="gene ID" value="SMAR014105"/>
</dbReference>
<comment type="subcellular location">
    <subcellularLocation>
        <location evidence="1 10">Golgi apparatus</location>
        <location evidence="1 10">Golgi stack membrane</location>
        <topology evidence="1 10">Single-pass type II membrane protein</topology>
    </subcellularLocation>
</comment>
<dbReference type="InterPro" id="IPR051227">
    <property type="entry name" value="CS_glycosyltransferase"/>
</dbReference>
<dbReference type="OMA" id="PAKNFLF"/>
<dbReference type="SUPFAM" id="SSF53448">
    <property type="entry name" value="Nucleotide-diphospho-sugar transferases"/>
    <property type="match status" value="1"/>
</dbReference>
<dbReference type="Gene3D" id="3.90.550.10">
    <property type="entry name" value="Spore Coat Polysaccharide Biosynthesis Protein SpsA, Chain A"/>
    <property type="match status" value="1"/>
</dbReference>
<evidence type="ECO:0000313" key="13">
    <source>
        <dbReference type="EnsemblMetazoa" id="SMAR014105-PA"/>
    </source>
</evidence>
<keyword evidence="9" id="KW-0325">Glycoprotein</keyword>
<dbReference type="Gene3D" id="3.90.550.50">
    <property type="match status" value="1"/>
</dbReference>
<organism evidence="13 14">
    <name type="scientific">Strigamia maritima</name>
    <name type="common">European centipede</name>
    <name type="synonym">Geophilus maritimus</name>
    <dbReference type="NCBI Taxonomy" id="126957"/>
    <lineage>
        <taxon>Eukaryota</taxon>
        <taxon>Metazoa</taxon>
        <taxon>Ecdysozoa</taxon>
        <taxon>Arthropoda</taxon>
        <taxon>Myriapoda</taxon>
        <taxon>Chilopoda</taxon>
        <taxon>Pleurostigmophora</taxon>
        <taxon>Geophilomorpha</taxon>
        <taxon>Linotaeniidae</taxon>
        <taxon>Strigamia</taxon>
    </lineage>
</organism>
<keyword evidence="5 10" id="KW-0735">Signal-anchor</keyword>
<evidence type="ECO:0000256" key="6">
    <source>
        <dbReference type="ARBA" id="ARBA00022989"/>
    </source>
</evidence>
<evidence type="ECO:0000256" key="9">
    <source>
        <dbReference type="ARBA" id="ARBA00023180"/>
    </source>
</evidence>
<evidence type="ECO:0000256" key="7">
    <source>
        <dbReference type="ARBA" id="ARBA00023034"/>
    </source>
</evidence>
<dbReference type="eggNOG" id="KOG3588">
    <property type="taxonomic scope" value="Eukaryota"/>
</dbReference>
<keyword evidence="14" id="KW-1185">Reference proteome</keyword>
<evidence type="ECO:0000313" key="14">
    <source>
        <dbReference type="Proteomes" id="UP000014500"/>
    </source>
</evidence>
<evidence type="ECO:0000256" key="2">
    <source>
        <dbReference type="ARBA" id="ARBA00009239"/>
    </source>
</evidence>
<dbReference type="GO" id="GO:0047238">
    <property type="term" value="F:glucuronosyl-N-acetylgalactosaminyl-proteoglycan 4-beta-N-acetylgalactosaminyltransferase activity"/>
    <property type="evidence" value="ECO:0007669"/>
    <property type="project" value="TreeGrafter"/>
</dbReference>
<dbReference type="InterPro" id="IPR029044">
    <property type="entry name" value="Nucleotide-diphossugar_trans"/>
</dbReference>
<evidence type="ECO:0000256" key="3">
    <source>
        <dbReference type="ARBA" id="ARBA00022679"/>
    </source>
</evidence>
<dbReference type="HOGENOM" id="CLU_016244_2_0_1"/>
<dbReference type="STRING" id="126957.T1JJS5"/>
<evidence type="ECO:0000256" key="10">
    <source>
        <dbReference type="RuleBase" id="RU364016"/>
    </source>
</evidence>
<dbReference type="FunFam" id="3.90.550.50:FF:000004">
    <property type="entry name" value="Hexosyltransferase"/>
    <property type="match status" value="1"/>
</dbReference>
<evidence type="ECO:0000256" key="4">
    <source>
        <dbReference type="ARBA" id="ARBA00022692"/>
    </source>
</evidence>
<dbReference type="EC" id="2.4.1.-" evidence="10"/>
<keyword evidence="11" id="KW-0175">Coiled coil</keyword>